<evidence type="ECO:0000256" key="15">
    <source>
        <dbReference type="PIRSR" id="PIRSR000379-2"/>
    </source>
</evidence>
<comment type="pathway">
    <text evidence="2 17">Fermentation; pyruvate fermentation; formate from pyruvate: step 1/1.</text>
</comment>
<accession>A0A6I6DGA8</accession>
<evidence type="ECO:0000256" key="1">
    <source>
        <dbReference type="ARBA" id="ARBA00004496"/>
    </source>
</evidence>
<dbReference type="InterPro" id="IPR001150">
    <property type="entry name" value="Gly_radical"/>
</dbReference>
<keyword evidence="11 17" id="KW-0012">Acyltransferase</keyword>
<evidence type="ECO:0000313" key="21">
    <source>
        <dbReference type="Proteomes" id="UP000426444"/>
    </source>
</evidence>
<evidence type="ECO:0000259" key="18">
    <source>
        <dbReference type="PROSITE" id="PS51149"/>
    </source>
</evidence>
<dbReference type="CDD" id="cd01678">
    <property type="entry name" value="PFL1"/>
    <property type="match status" value="1"/>
</dbReference>
<evidence type="ECO:0000256" key="7">
    <source>
        <dbReference type="ARBA" id="ARBA00022526"/>
    </source>
</evidence>
<evidence type="ECO:0000256" key="8">
    <source>
        <dbReference type="ARBA" id="ARBA00022679"/>
    </source>
</evidence>
<evidence type="ECO:0000256" key="2">
    <source>
        <dbReference type="ARBA" id="ARBA00004809"/>
    </source>
</evidence>
<feature type="modified residue" description="Glycine radical" evidence="15 16">
    <location>
        <position position="735"/>
    </location>
</feature>
<dbReference type="NCBIfam" id="TIGR01255">
    <property type="entry name" value="pyr_form_ly_1"/>
    <property type="match status" value="1"/>
</dbReference>
<dbReference type="InterPro" id="IPR019777">
    <property type="entry name" value="Form_AcTrfase_GR_CS"/>
</dbReference>
<feature type="domain" description="Glycine radical" evidence="18">
    <location>
        <begin position="637"/>
        <end position="760"/>
    </location>
</feature>
<keyword evidence="7 17" id="KW-0313">Glucose metabolism</keyword>
<dbReference type="GO" id="GO:0016829">
    <property type="term" value="F:lyase activity"/>
    <property type="evidence" value="ECO:0007669"/>
    <property type="project" value="UniProtKB-KW"/>
</dbReference>
<evidence type="ECO:0000256" key="9">
    <source>
        <dbReference type="ARBA" id="ARBA00022818"/>
    </source>
</evidence>
<evidence type="ECO:0000256" key="3">
    <source>
        <dbReference type="ARBA" id="ARBA00008375"/>
    </source>
</evidence>
<dbReference type="GO" id="GO:0006006">
    <property type="term" value="P:glucose metabolic process"/>
    <property type="evidence" value="ECO:0007669"/>
    <property type="project" value="UniProtKB-UniRule"/>
</dbReference>
<keyword evidence="8 17" id="KW-0808">Transferase</keyword>
<dbReference type="PROSITE" id="PS51554">
    <property type="entry name" value="PFL"/>
    <property type="match status" value="1"/>
</dbReference>
<dbReference type="PANTHER" id="PTHR30191:SF0">
    <property type="entry name" value="FORMATE ACETYLTRANSFERASE 1"/>
    <property type="match status" value="1"/>
</dbReference>
<dbReference type="PROSITE" id="PS51149">
    <property type="entry name" value="GLY_RADICAL_2"/>
    <property type="match status" value="1"/>
</dbReference>
<evidence type="ECO:0000256" key="17">
    <source>
        <dbReference type="RuleBase" id="RU368075"/>
    </source>
</evidence>
<keyword evidence="20" id="KW-0456">Lyase</keyword>
<evidence type="ECO:0000256" key="14">
    <source>
        <dbReference type="PIRSR" id="PIRSR000379-1"/>
    </source>
</evidence>
<evidence type="ECO:0000256" key="10">
    <source>
        <dbReference type="ARBA" id="ARBA00023277"/>
    </source>
</evidence>
<feature type="domain" description="PFL" evidence="19">
    <location>
        <begin position="15"/>
        <end position="630"/>
    </location>
</feature>
<keyword evidence="20" id="KW-0670">Pyruvate</keyword>
<evidence type="ECO:0000256" key="6">
    <source>
        <dbReference type="ARBA" id="ARBA00022490"/>
    </source>
</evidence>
<evidence type="ECO:0000256" key="5">
    <source>
        <dbReference type="ARBA" id="ARBA00013897"/>
    </source>
</evidence>
<comment type="catalytic activity">
    <reaction evidence="13 17">
        <text>formate + acetyl-CoA = pyruvate + CoA</text>
        <dbReference type="Rhea" id="RHEA:11844"/>
        <dbReference type="ChEBI" id="CHEBI:15361"/>
        <dbReference type="ChEBI" id="CHEBI:15740"/>
        <dbReference type="ChEBI" id="CHEBI:57287"/>
        <dbReference type="ChEBI" id="CHEBI:57288"/>
        <dbReference type="EC" id="2.3.1.54"/>
    </reaction>
</comment>
<proteinExistence type="inferred from homology"/>
<feature type="active site" description="S-acetylcysteine intermediate" evidence="14">
    <location>
        <position position="424"/>
    </location>
</feature>
<keyword evidence="9 15" id="KW-0556">Organic radical</keyword>
<name>A0A6I6DGA8_9FIRM</name>
<dbReference type="Pfam" id="PF01228">
    <property type="entry name" value="Gly_radical"/>
    <property type="match status" value="1"/>
</dbReference>
<evidence type="ECO:0000256" key="4">
    <source>
        <dbReference type="ARBA" id="ARBA00013214"/>
    </source>
</evidence>
<evidence type="ECO:0000259" key="19">
    <source>
        <dbReference type="PROSITE" id="PS51554"/>
    </source>
</evidence>
<evidence type="ECO:0000256" key="13">
    <source>
        <dbReference type="ARBA" id="ARBA00049029"/>
    </source>
</evidence>
<evidence type="ECO:0000313" key="20">
    <source>
        <dbReference type="EMBL" id="QGU00137.1"/>
    </source>
</evidence>
<dbReference type="EC" id="2.3.1.54" evidence="4 17"/>
<evidence type="ECO:0000256" key="11">
    <source>
        <dbReference type="ARBA" id="ARBA00023315"/>
    </source>
</evidence>
<dbReference type="InterPro" id="IPR005949">
    <property type="entry name" value="Form_AcTrfase"/>
</dbReference>
<dbReference type="GO" id="GO:0005829">
    <property type="term" value="C:cytosol"/>
    <property type="evidence" value="ECO:0007669"/>
    <property type="project" value="TreeGrafter"/>
</dbReference>
<dbReference type="Gene3D" id="3.20.70.20">
    <property type="match status" value="1"/>
</dbReference>
<evidence type="ECO:0000256" key="16">
    <source>
        <dbReference type="PROSITE-ProRule" id="PRU00493"/>
    </source>
</evidence>
<dbReference type="PANTHER" id="PTHR30191">
    <property type="entry name" value="FORMATE ACETYLTRANSFERASE"/>
    <property type="match status" value="1"/>
</dbReference>
<comment type="similarity">
    <text evidence="3 17">Belongs to the glycyl radical enzyme (GRE) family. PFL subfamily.</text>
</comment>
<dbReference type="Pfam" id="PF02901">
    <property type="entry name" value="PFL-like"/>
    <property type="match status" value="1"/>
</dbReference>
<dbReference type="PIRSF" id="PIRSF000379">
    <property type="entry name" value="For_Ac_trans_1"/>
    <property type="match status" value="1"/>
</dbReference>
<dbReference type="GO" id="GO:0008861">
    <property type="term" value="F:formate C-acetyltransferase activity"/>
    <property type="evidence" value="ECO:0007669"/>
    <property type="project" value="UniProtKB-UniRule"/>
</dbReference>
<comment type="subunit">
    <text evidence="17">Homodimer.</text>
</comment>
<evidence type="ECO:0000256" key="12">
    <source>
        <dbReference type="ARBA" id="ARBA00031063"/>
    </source>
</evidence>
<dbReference type="SUPFAM" id="SSF51998">
    <property type="entry name" value="PFL-like glycyl radical enzymes"/>
    <property type="match status" value="1"/>
</dbReference>
<dbReference type="Proteomes" id="UP000426444">
    <property type="component" value="Chromosome"/>
</dbReference>
<gene>
    <name evidence="20" type="ORF">SYNTR_1543</name>
</gene>
<comment type="subcellular location">
    <subcellularLocation>
        <location evidence="1 17">Cytoplasm</location>
    </subcellularLocation>
</comment>
<reference evidence="21" key="1">
    <citation type="journal article" date="2019" name="Microbiology">
        <title>Complete Genome Sequence of an Uncultured Bacterium of the Candidate Phylum Bipolaricaulota.</title>
        <authorList>
            <person name="Kadnikov V.V."/>
            <person name="Mardanov A.V."/>
            <person name="Beletsky A.V."/>
            <person name="Frank Y.A."/>
            <person name="Karnachuk O.V."/>
            <person name="Ravin N.V."/>
        </authorList>
    </citation>
    <scope>NUCLEOTIDE SEQUENCE [LARGE SCALE GENOMIC DNA]</scope>
</reference>
<dbReference type="AlphaFoldDB" id="A0A6I6DGA8"/>
<dbReference type="KEGG" id="salq:SYNTR_1543"/>
<organism evidence="20 21">
    <name type="scientific">Candidatus Syntrophocurvum alkaliphilum</name>
    <dbReference type="NCBI Taxonomy" id="2293317"/>
    <lineage>
        <taxon>Bacteria</taxon>
        <taxon>Bacillati</taxon>
        <taxon>Bacillota</taxon>
        <taxon>Clostridia</taxon>
        <taxon>Eubacteriales</taxon>
        <taxon>Syntrophomonadaceae</taxon>
        <taxon>Candidatus Syntrophocurvum</taxon>
    </lineage>
</organism>
<protein>
    <recommendedName>
        <fullName evidence="5 17">Formate acetyltransferase</fullName>
        <ecNumber evidence="4 17">2.3.1.54</ecNumber>
    </recommendedName>
    <alternativeName>
        <fullName evidence="12 17">Pyruvate formate-lyase</fullName>
    </alternativeName>
</protein>
<keyword evidence="10 17" id="KW-0119">Carbohydrate metabolism</keyword>
<dbReference type="InterPro" id="IPR004184">
    <property type="entry name" value="PFL_dom"/>
</dbReference>
<feature type="active site" description="Cysteine radical intermediate" evidence="14">
    <location>
        <position position="425"/>
    </location>
</feature>
<sequence length="760" mass="86933">MVIQIIKDKSYIIIERMLILKAWDNFRPGLWMHEINVRDFIQKNYTPYDGDESFLESPTETTKNLWDKCTELLKEERQKNGVYEVDAEIPINITSHPPGYIDKNLEIIFGLQTDKPLKRAINVYGGLQHAEKACQAYGYEINKDIKEFFQKHRRTHNDGVFTAYTEEMKLARKVGIITGLPDSYGRGRIIGDYRRVSLYGVDFLIEAKKLDLSLLSKEMNDYNIQLREEIFDQLQSLNELKEMALSYGFDISKPANNTHEAIQWLYFGFLAAIKEQNGAAMSIGRISTFLDIYIERDLKQGLLTEKLAQEIIDQFVIKLRLVRHLRTPEYSTLFAGDPNWVTEAIGGAGVDGRHLVTKSSYRILHTLENLGPAPEPNMTVLWAKNLPRNFMKYCSKLSINTCAIQYENDEVMRPYYGDDYAISCCVSAMRLGTQTQYFGARCNLAKLLLYAINGGIDEITNQQVGVEMPVYDGEYLEFEEIMRRLEIQMDWLAGLYVNAMNVIHYMHDKYAYERIEMALHNTDIDRFIAFGMAGLSVVADSLSAIKYGKVKAIKDERGLITDFEVEQDYPKFGNDDDRVDMIAVDLVKNFLRKTQKYPTYKNGIHTLSILTITSNVMYGKHTGTTPDGRKKGEPLAPGVNPLHGREEHGAIAACNSVAKIPFGFARDGVSFTFSTVPSSLGKTLDEQTDNLIGLMHGYFIQDAHHINVNVINIDTLKKAMEQPEQYPDLTIRVSGYAVHFTKLSREQQEEIIQRTFYKRM</sequence>
<keyword evidence="6 17" id="KW-0963">Cytoplasm</keyword>
<dbReference type="UniPathway" id="UPA00920">
    <property type="reaction ID" value="UER00891"/>
</dbReference>
<dbReference type="InterPro" id="IPR050244">
    <property type="entry name" value="Auton_GlycylRad_Cofactor"/>
</dbReference>
<dbReference type="PROSITE" id="PS00850">
    <property type="entry name" value="GLY_RADICAL_1"/>
    <property type="match status" value="1"/>
</dbReference>
<dbReference type="EMBL" id="CP046457">
    <property type="protein sequence ID" value="QGU00137.1"/>
    <property type="molecule type" value="Genomic_DNA"/>
</dbReference>
<keyword evidence="21" id="KW-1185">Reference proteome</keyword>